<proteinExistence type="predicted"/>
<gene>
    <name evidence="1" type="ORF">PXEA_LOCUS13766</name>
</gene>
<reference evidence="1" key="1">
    <citation type="submission" date="2018-11" db="EMBL/GenBank/DDBJ databases">
        <authorList>
            <consortium name="Pathogen Informatics"/>
        </authorList>
    </citation>
    <scope>NUCLEOTIDE SEQUENCE</scope>
</reference>
<comment type="caution">
    <text evidence="1">The sequence shown here is derived from an EMBL/GenBank/DDBJ whole genome shotgun (WGS) entry which is preliminary data.</text>
</comment>
<organism evidence="1 2">
    <name type="scientific">Protopolystoma xenopodis</name>
    <dbReference type="NCBI Taxonomy" id="117903"/>
    <lineage>
        <taxon>Eukaryota</taxon>
        <taxon>Metazoa</taxon>
        <taxon>Spiralia</taxon>
        <taxon>Lophotrochozoa</taxon>
        <taxon>Platyhelminthes</taxon>
        <taxon>Monogenea</taxon>
        <taxon>Polyopisthocotylea</taxon>
        <taxon>Polystomatidea</taxon>
        <taxon>Polystomatidae</taxon>
        <taxon>Protopolystoma</taxon>
    </lineage>
</organism>
<name>A0A3S5ACE7_9PLAT</name>
<dbReference type="Proteomes" id="UP000784294">
    <property type="component" value="Unassembled WGS sequence"/>
</dbReference>
<accession>A0A3S5ACE7</accession>
<dbReference type="AlphaFoldDB" id="A0A3S5ACE7"/>
<protein>
    <submittedName>
        <fullName evidence="1">Uncharacterized protein</fullName>
    </submittedName>
</protein>
<evidence type="ECO:0000313" key="2">
    <source>
        <dbReference type="Proteomes" id="UP000784294"/>
    </source>
</evidence>
<keyword evidence="2" id="KW-1185">Reference proteome</keyword>
<evidence type="ECO:0000313" key="1">
    <source>
        <dbReference type="EMBL" id="VEL20326.1"/>
    </source>
</evidence>
<dbReference type="EMBL" id="CAAALY010045939">
    <property type="protein sequence ID" value="VEL20326.1"/>
    <property type="molecule type" value="Genomic_DNA"/>
</dbReference>
<sequence>MSFSLDSSISSCQPRWACPGLSGLMKAGIPLQELVDVASIEPQQAGDRGILLFAFVTRQRGIFALRAPPGLTASGPLITPSDHVSLPSFKSDLNADCQVKLSPMARVLTCVCEAARIFWMGFKVRKCIQYFS</sequence>